<evidence type="ECO:0000313" key="3">
    <source>
        <dbReference type="Proteomes" id="UP000315700"/>
    </source>
</evidence>
<dbReference type="InParanoid" id="A0A517SLM6"/>
<keyword evidence="1" id="KW-1133">Transmembrane helix</keyword>
<gene>
    <name evidence="2" type="ORF">Pan44_50830</name>
</gene>
<reference evidence="2 3" key="1">
    <citation type="submission" date="2019-02" db="EMBL/GenBank/DDBJ databases">
        <title>Deep-cultivation of Planctomycetes and their phenomic and genomic characterization uncovers novel biology.</title>
        <authorList>
            <person name="Wiegand S."/>
            <person name="Jogler M."/>
            <person name="Boedeker C."/>
            <person name="Pinto D."/>
            <person name="Vollmers J."/>
            <person name="Rivas-Marin E."/>
            <person name="Kohn T."/>
            <person name="Peeters S.H."/>
            <person name="Heuer A."/>
            <person name="Rast P."/>
            <person name="Oberbeckmann S."/>
            <person name="Bunk B."/>
            <person name="Jeske O."/>
            <person name="Meyerdierks A."/>
            <person name="Storesund J.E."/>
            <person name="Kallscheuer N."/>
            <person name="Luecker S."/>
            <person name="Lage O.M."/>
            <person name="Pohl T."/>
            <person name="Merkel B.J."/>
            <person name="Hornburger P."/>
            <person name="Mueller R.-W."/>
            <person name="Bruemmer F."/>
            <person name="Labrenz M."/>
            <person name="Spormann A.M."/>
            <person name="Op den Camp H."/>
            <person name="Overmann J."/>
            <person name="Amann R."/>
            <person name="Jetten M.S.M."/>
            <person name="Mascher T."/>
            <person name="Medema M.H."/>
            <person name="Devos D.P."/>
            <person name="Kaster A.-K."/>
            <person name="Ovreas L."/>
            <person name="Rohde M."/>
            <person name="Galperin M.Y."/>
            <person name="Jogler C."/>
        </authorList>
    </citation>
    <scope>NUCLEOTIDE SEQUENCE [LARGE SCALE GENOMIC DNA]</scope>
    <source>
        <strain evidence="2 3">Pan44</strain>
    </source>
</reference>
<dbReference type="EMBL" id="CP036271">
    <property type="protein sequence ID" value="QDT57018.1"/>
    <property type="molecule type" value="Genomic_DNA"/>
</dbReference>
<dbReference type="AlphaFoldDB" id="A0A517SLM6"/>
<name>A0A517SLM6_9PLAN</name>
<evidence type="ECO:0000313" key="2">
    <source>
        <dbReference type="EMBL" id="QDT57018.1"/>
    </source>
</evidence>
<sequence>MNETQPKPKRRHWRWLAAVIVLASLVSFLGYRSNRSNRSNRSVRIEAATHAWIRKAAARNLVCMSDTVCVIPGLEYHELGRRVLGQRQVRVAVYNAEDAHNLVSMPPCPVKLVVDTLSSTPPDVVTMLRERFRYVQ</sequence>
<keyword evidence="1" id="KW-0812">Transmembrane</keyword>
<evidence type="ECO:0000256" key="1">
    <source>
        <dbReference type="SAM" id="Phobius"/>
    </source>
</evidence>
<dbReference type="KEGG" id="ccos:Pan44_50830"/>
<organism evidence="2 3">
    <name type="scientific">Caulifigura coniformis</name>
    <dbReference type="NCBI Taxonomy" id="2527983"/>
    <lineage>
        <taxon>Bacteria</taxon>
        <taxon>Pseudomonadati</taxon>
        <taxon>Planctomycetota</taxon>
        <taxon>Planctomycetia</taxon>
        <taxon>Planctomycetales</taxon>
        <taxon>Planctomycetaceae</taxon>
        <taxon>Caulifigura</taxon>
    </lineage>
</organism>
<dbReference type="Proteomes" id="UP000315700">
    <property type="component" value="Chromosome"/>
</dbReference>
<keyword evidence="1" id="KW-0472">Membrane</keyword>
<keyword evidence="3" id="KW-1185">Reference proteome</keyword>
<accession>A0A517SLM6</accession>
<protein>
    <submittedName>
        <fullName evidence="2">Uncharacterized protein</fullName>
    </submittedName>
</protein>
<feature type="transmembrane region" description="Helical" evidence="1">
    <location>
        <begin position="12"/>
        <end position="31"/>
    </location>
</feature>
<proteinExistence type="predicted"/>